<dbReference type="Gene3D" id="3.30.70.270">
    <property type="match status" value="1"/>
</dbReference>
<keyword evidence="5" id="KW-0808">Transferase</keyword>
<dbReference type="InterPro" id="IPR043128">
    <property type="entry name" value="Rev_trsase/Diguanyl_cyclase"/>
</dbReference>
<reference evidence="5" key="1">
    <citation type="submission" date="2021-11" db="EMBL/GenBank/DDBJ databases">
        <title>Draft genome sequence of Alcaligenes endophyticus type strain CCUG 75668T.</title>
        <authorList>
            <person name="Salva-Serra F."/>
            <person name="Duran R.E."/>
            <person name="Seeger M."/>
            <person name="Moore E.R.B."/>
            <person name="Jaen-Luchoro D."/>
        </authorList>
    </citation>
    <scope>NUCLEOTIDE SEQUENCE</scope>
    <source>
        <strain evidence="5">CCUG 75668</strain>
    </source>
</reference>
<organism evidence="5 6">
    <name type="scientific">Alcaligenes endophyticus</name>
    <dbReference type="NCBI Taxonomy" id="1929088"/>
    <lineage>
        <taxon>Bacteria</taxon>
        <taxon>Pseudomonadati</taxon>
        <taxon>Pseudomonadota</taxon>
        <taxon>Betaproteobacteria</taxon>
        <taxon>Burkholderiales</taxon>
        <taxon>Alcaligenaceae</taxon>
        <taxon>Alcaligenes</taxon>
    </lineage>
</organism>
<evidence type="ECO:0000256" key="3">
    <source>
        <dbReference type="SAM" id="Phobius"/>
    </source>
</evidence>
<dbReference type="RefSeq" id="WP_266123177.1">
    <property type="nucleotide sequence ID" value="NZ_JAJHNU010000003.1"/>
</dbReference>
<dbReference type="InterPro" id="IPR000160">
    <property type="entry name" value="GGDEF_dom"/>
</dbReference>
<dbReference type="CDD" id="cd01949">
    <property type="entry name" value="GGDEF"/>
    <property type="match status" value="1"/>
</dbReference>
<sequence length="389" mass="42953">MSSIQVISISVAYYLLHNTIQLDLHLRRPHSLLQLFLIAAFASLVSAIPGGLVSQQIFGNSYLYNASLWFVAEQLAYSTLLPAMLCAPRFTPYVTRHLFFKLKSLNRYQWAPFLALCCSAMLGLTLGGTGAVAFPVLPLLWCALSYSLFCTSLLSLLFVGWTLCLSAIGIIPSELSLLAQDESISLHLGILSIALAPMVTASITASRNDAVRKLRYLAEHDSLTGLLNQQTFYQQAQTQLDWYTQTHTPHCMLILDLDHFKQVNDNYGHTAGDLVIQTVAKVLRAELRDGDIAGRVGGEEFSVLLSDCDPTQANNIAERIRLHIAKTPITLKNGHVLQLTTSIGIAHAQKTCELNKLLHKADKALYRAKANGRNCCHIYNASQDKTILN</sequence>
<feature type="transmembrane region" description="Helical" evidence="3">
    <location>
        <begin position="184"/>
        <end position="205"/>
    </location>
</feature>
<keyword evidence="3" id="KW-1133">Transmembrane helix</keyword>
<gene>
    <name evidence="5" type="ORF">LMS43_10975</name>
</gene>
<keyword evidence="3" id="KW-0472">Membrane</keyword>
<proteinExistence type="predicted"/>
<evidence type="ECO:0000256" key="2">
    <source>
        <dbReference type="ARBA" id="ARBA00034247"/>
    </source>
</evidence>
<dbReference type="EC" id="2.7.7.65" evidence="1"/>
<dbReference type="EMBL" id="JAJHNU010000003">
    <property type="protein sequence ID" value="MDN4121814.1"/>
    <property type="molecule type" value="Genomic_DNA"/>
</dbReference>
<feature type="transmembrane region" description="Helical" evidence="3">
    <location>
        <begin position="66"/>
        <end position="90"/>
    </location>
</feature>
<dbReference type="PANTHER" id="PTHR45138">
    <property type="entry name" value="REGULATORY COMPONENTS OF SENSORY TRANSDUCTION SYSTEM"/>
    <property type="match status" value="1"/>
</dbReference>
<dbReference type="SUPFAM" id="SSF55073">
    <property type="entry name" value="Nucleotide cyclase"/>
    <property type="match status" value="1"/>
</dbReference>
<keyword evidence="6" id="KW-1185">Reference proteome</keyword>
<protein>
    <recommendedName>
        <fullName evidence="1">diguanylate cyclase</fullName>
        <ecNumber evidence="1">2.7.7.65</ecNumber>
    </recommendedName>
</protein>
<name>A0ABT8EKJ2_9BURK</name>
<keyword evidence="5" id="KW-0548">Nucleotidyltransferase</keyword>
<evidence type="ECO:0000313" key="5">
    <source>
        <dbReference type="EMBL" id="MDN4121814.1"/>
    </source>
</evidence>
<keyword evidence="3" id="KW-0812">Transmembrane</keyword>
<comment type="caution">
    <text evidence="5">The sequence shown here is derived from an EMBL/GenBank/DDBJ whole genome shotgun (WGS) entry which is preliminary data.</text>
</comment>
<dbReference type="NCBIfam" id="TIGR00254">
    <property type="entry name" value="GGDEF"/>
    <property type="match status" value="1"/>
</dbReference>
<dbReference type="InterPro" id="IPR050469">
    <property type="entry name" value="Diguanylate_Cyclase"/>
</dbReference>
<dbReference type="Proteomes" id="UP001168613">
    <property type="component" value="Unassembled WGS sequence"/>
</dbReference>
<feature type="domain" description="GGDEF" evidence="4">
    <location>
        <begin position="248"/>
        <end position="381"/>
    </location>
</feature>
<evidence type="ECO:0000259" key="4">
    <source>
        <dbReference type="PROSITE" id="PS50887"/>
    </source>
</evidence>
<dbReference type="InterPro" id="IPR029787">
    <property type="entry name" value="Nucleotide_cyclase"/>
</dbReference>
<feature type="transmembrane region" description="Helical" evidence="3">
    <location>
        <begin position="32"/>
        <end position="54"/>
    </location>
</feature>
<dbReference type="PROSITE" id="PS50887">
    <property type="entry name" value="GGDEF"/>
    <property type="match status" value="1"/>
</dbReference>
<feature type="transmembrane region" description="Helical" evidence="3">
    <location>
        <begin position="146"/>
        <end position="172"/>
    </location>
</feature>
<accession>A0ABT8EKJ2</accession>
<dbReference type="GO" id="GO:0052621">
    <property type="term" value="F:diguanylate cyclase activity"/>
    <property type="evidence" value="ECO:0007669"/>
    <property type="project" value="UniProtKB-EC"/>
</dbReference>
<comment type="catalytic activity">
    <reaction evidence="2">
        <text>2 GTP = 3',3'-c-di-GMP + 2 diphosphate</text>
        <dbReference type="Rhea" id="RHEA:24898"/>
        <dbReference type="ChEBI" id="CHEBI:33019"/>
        <dbReference type="ChEBI" id="CHEBI:37565"/>
        <dbReference type="ChEBI" id="CHEBI:58805"/>
        <dbReference type="EC" id="2.7.7.65"/>
    </reaction>
</comment>
<feature type="transmembrane region" description="Helical" evidence="3">
    <location>
        <begin position="110"/>
        <end position="134"/>
    </location>
</feature>
<dbReference type="SMART" id="SM00267">
    <property type="entry name" value="GGDEF"/>
    <property type="match status" value="1"/>
</dbReference>
<evidence type="ECO:0000313" key="6">
    <source>
        <dbReference type="Proteomes" id="UP001168613"/>
    </source>
</evidence>
<dbReference type="PANTHER" id="PTHR45138:SF9">
    <property type="entry name" value="DIGUANYLATE CYCLASE DGCM-RELATED"/>
    <property type="match status" value="1"/>
</dbReference>
<evidence type="ECO:0000256" key="1">
    <source>
        <dbReference type="ARBA" id="ARBA00012528"/>
    </source>
</evidence>
<dbReference type="Pfam" id="PF00990">
    <property type="entry name" value="GGDEF"/>
    <property type="match status" value="1"/>
</dbReference>